<evidence type="ECO:0000313" key="1">
    <source>
        <dbReference type="EMBL" id="KAI6080596.1"/>
    </source>
</evidence>
<proteinExistence type="predicted"/>
<evidence type="ECO:0000313" key="2">
    <source>
        <dbReference type="Proteomes" id="UP001497680"/>
    </source>
</evidence>
<organism evidence="1 2">
    <name type="scientific">Hypoxylon rubiginosum</name>
    <dbReference type="NCBI Taxonomy" id="110542"/>
    <lineage>
        <taxon>Eukaryota</taxon>
        <taxon>Fungi</taxon>
        <taxon>Dikarya</taxon>
        <taxon>Ascomycota</taxon>
        <taxon>Pezizomycotina</taxon>
        <taxon>Sordariomycetes</taxon>
        <taxon>Xylariomycetidae</taxon>
        <taxon>Xylariales</taxon>
        <taxon>Hypoxylaceae</taxon>
        <taxon>Hypoxylon</taxon>
    </lineage>
</organism>
<accession>A0ACC0CJH0</accession>
<protein>
    <submittedName>
        <fullName evidence="1">Uncharacterized protein</fullName>
    </submittedName>
</protein>
<sequence length="134" mass="15106">MLVPLVVTVTLLALSISYYKLRYIRFHEYSRFPQLPTSLLFGHLQVFGGFMKRSKPNAHVNIAFAAVSQALGRPPLVFLVVRPVSDPMVVVVDYEIAEQVGRRSPKHPRHSPQALPSLPTLWLVSSISQTRNPF</sequence>
<comment type="caution">
    <text evidence="1">The sequence shown here is derived from an EMBL/GenBank/DDBJ whole genome shotgun (WGS) entry which is preliminary data.</text>
</comment>
<reference evidence="1 2" key="1">
    <citation type="journal article" date="2022" name="New Phytol.">
        <title>Ecological generalism drives hyperdiversity of secondary metabolite gene clusters in xylarialean endophytes.</title>
        <authorList>
            <person name="Franco M.E.E."/>
            <person name="Wisecaver J.H."/>
            <person name="Arnold A.E."/>
            <person name="Ju Y.M."/>
            <person name="Slot J.C."/>
            <person name="Ahrendt S."/>
            <person name="Moore L.P."/>
            <person name="Eastman K.E."/>
            <person name="Scott K."/>
            <person name="Konkel Z."/>
            <person name="Mondo S.J."/>
            <person name="Kuo A."/>
            <person name="Hayes R.D."/>
            <person name="Haridas S."/>
            <person name="Andreopoulos B."/>
            <person name="Riley R."/>
            <person name="LaButti K."/>
            <person name="Pangilinan J."/>
            <person name="Lipzen A."/>
            <person name="Amirebrahimi M."/>
            <person name="Yan J."/>
            <person name="Adam C."/>
            <person name="Keymanesh K."/>
            <person name="Ng V."/>
            <person name="Louie K."/>
            <person name="Northen T."/>
            <person name="Drula E."/>
            <person name="Henrissat B."/>
            <person name="Hsieh H.M."/>
            <person name="Youens-Clark K."/>
            <person name="Lutzoni F."/>
            <person name="Miadlikowska J."/>
            <person name="Eastwood D.C."/>
            <person name="Hamelin R.C."/>
            <person name="Grigoriev I.V."/>
            <person name="U'Ren J.M."/>
        </authorList>
    </citation>
    <scope>NUCLEOTIDE SEQUENCE [LARGE SCALE GENOMIC DNA]</scope>
    <source>
        <strain evidence="1 2">ER1909</strain>
    </source>
</reference>
<dbReference type="EMBL" id="MU394433">
    <property type="protein sequence ID" value="KAI6080596.1"/>
    <property type="molecule type" value="Genomic_DNA"/>
</dbReference>
<keyword evidence="2" id="KW-1185">Reference proteome</keyword>
<dbReference type="Proteomes" id="UP001497680">
    <property type="component" value="Unassembled WGS sequence"/>
</dbReference>
<gene>
    <name evidence="1" type="ORF">F4821DRAFT_54245</name>
</gene>
<name>A0ACC0CJH0_9PEZI</name>